<name>A0ABQ9YP96_9CRUS</name>
<dbReference type="EMBL" id="JAOYFB010000001">
    <property type="protein sequence ID" value="KAK4002435.1"/>
    <property type="molecule type" value="Genomic_DNA"/>
</dbReference>
<evidence type="ECO:0000313" key="2">
    <source>
        <dbReference type="Proteomes" id="UP001234178"/>
    </source>
</evidence>
<gene>
    <name evidence="1" type="ORF">OUZ56_004263</name>
</gene>
<organism evidence="1 2">
    <name type="scientific">Daphnia magna</name>
    <dbReference type="NCBI Taxonomy" id="35525"/>
    <lineage>
        <taxon>Eukaryota</taxon>
        <taxon>Metazoa</taxon>
        <taxon>Ecdysozoa</taxon>
        <taxon>Arthropoda</taxon>
        <taxon>Crustacea</taxon>
        <taxon>Branchiopoda</taxon>
        <taxon>Diplostraca</taxon>
        <taxon>Cladocera</taxon>
        <taxon>Anomopoda</taxon>
        <taxon>Daphniidae</taxon>
        <taxon>Daphnia</taxon>
    </lineage>
</organism>
<evidence type="ECO:0000313" key="1">
    <source>
        <dbReference type="EMBL" id="KAK4002435.1"/>
    </source>
</evidence>
<accession>A0ABQ9YP96</accession>
<keyword evidence="2" id="KW-1185">Reference proteome</keyword>
<comment type="caution">
    <text evidence="1">The sequence shown here is derived from an EMBL/GenBank/DDBJ whole genome shotgun (WGS) entry which is preliminary data.</text>
</comment>
<dbReference type="Proteomes" id="UP001234178">
    <property type="component" value="Unassembled WGS sequence"/>
</dbReference>
<sequence>MYLTLCVYTEKADAAMNTVVFPANRIHKANGRARDGRVLFKWQVQIGCRLVRVYTNDQCFMEILFHVDGGKAFCTPFEFVYMVCVLNEEALRYYSPLYSKLRRPISHLNNSCHP</sequence>
<reference evidence="1 2" key="1">
    <citation type="journal article" date="2023" name="Nucleic Acids Res.">
        <title>The hologenome of Daphnia magna reveals possible DNA methylation and microbiome-mediated evolution of the host genome.</title>
        <authorList>
            <person name="Chaturvedi A."/>
            <person name="Li X."/>
            <person name="Dhandapani V."/>
            <person name="Marshall H."/>
            <person name="Kissane S."/>
            <person name="Cuenca-Cambronero M."/>
            <person name="Asole G."/>
            <person name="Calvet F."/>
            <person name="Ruiz-Romero M."/>
            <person name="Marangio P."/>
            <person name="Guigo R."/>
            <person name="Rago D."/>
            <person name="Mirbahai L."/>
            <person name="Eastwood N."/>
            <person name="Colbourne J.K."/>
            <person name="Zhou J."/>
            <person name="Mallon E."/>
            <person name="Orsini L."/>
        </authorList>
    </citation>
    <scope>NUCLEOTIDE SEQUENCE [LARGE SCALE GENOMIC DNA]</scope>
    <source>
        <strain evidence="1">LRV0_1</strain>
    </source>
</reference>
<protein>
    <submittedName>
        <fullName evidence="1">Uncharacterized protein</fullName>
    </submittedName>
</protein>
<proteinExistence type="predicted"/>